<gene>
    <name evidence="3" type="ORF">DYBT9275_04088</name>
</gene>
<keyword evidence="4" id="KW-1185">Reference proteome</keyword>
<dbReference type="Proteomes" id="UP000680038">
    <property type="component" value="Unassembled WGS sequence"/>
</dbReference>
<comment type="caution">
    <text evidence="3">The sequence shown here is derived from an EMBL/GenBank/DDBJ whole genome shotgun (WGS) entry which is preliminary data.</text>
</comment>
<dbReference type="PANTHER" id="PTHR40252:SF2">
    <property type="entry name" value="BLR0328 PROTEIN"/>
    <property type="match status" value="1"/>
</dbReference>
<dbReference type="RefSeq" id="WP_215240499.1">
    <property type="nucleotide sequence ID" value="NZ_CAJRAF010000002.1"/>
</dbReference>
<sequence length="372" mass="40256">MKIEQLVYSADVPFGEFSVTPTLLFIFGNRELLETGVLTNELASKYPNAVFAGCSTAGEIAKESVKDNSIVVTAIEFEKTTVQTSKIALDEINFSSSEAGKKLVSQLPVEGLRHVVVLSDGLKVNGTDLVKGMQEALADDVTLTGGLAGDGPHFEKTVIVEPDGKVATESIMAVGFYGPALSISFGSRGGWDSFGLDRMVTRSKENILYEIDGQPALDLYKSFLGDKARELPASGLLFPLSMRDKEDRTPVVRTILGINEEEKSLTFAGDIPQGSFVKLMKANNDRLINGAEEAAEVAAEGMDNPEFALLVSCVGRKLVLKQMIEEEVESVSQVLGKPAITGFYSYGELAPFSRDTSCELHNQTMTITTFRE</sequence>
<dbReference type="AlphaFoldDB" id="A0A916JDT3"/>
<dbReference type="PANTHER" id="PTHR40252">
    <property type="entry name" value="BLR0328 PROTEIN"/>
    <property type="match status" value="1"/>
</dbReference>
<dbReference type="SMART" id="SM00897">
    <property type="entry name" value="FIST"/>
    <property type="match status" value="1"/>
</dbReference>
<evidence type="ECO:0000313" key="4">
    <source>
        <dbReference type="Proteomes" id="UP000680038"/>
    </source>
</evidence>
<dbReference type="Pfam" id="PF10442">
    <property type="entry name" value="FIST_C"/>
    <property type="match status" value="1"/>
</dbReference>
<dbReference type="Pfam" id="PF08495">
    <property type="entry name" value="FIST"/>
    <property type="match status" value="1"/>
</dbReference>
<evidence type="ECO:0000259" key="1">
    <source>
        <dbReference type="SMART" id="SM00897"/>
    </source>
</evidence>
<dbReference type="EMBL" id="CAJRAF010000002">
    <property type="protein sequence ID" value="CAG5007614.1"/>
    <property type="molecule type" value="Genomic_DNA"/>
</dbReference>
<proteinExistence type="predicted"/>
<evidence type="ECO:0000313" key="3">
    <source>
        <dbReference type="EMBL" id="CAG5007614.1"/>
    </source>
</evidence>
<protein>
    <recommendedName>
        <fullName evidence="5">Histidine kinase</fullName>
    </recommendedName>
</protein>
<accession>A0A916JDT3</accession>
<dbReference type="SMART" id="SM01204">
    <property type="entry name" value="FIST_C"/>
    <property type="match status" value="1"/>
</dbReference>
<reference evidence="3" key="1">
    <citation type="submission" date="2021-04" db="EMBL/GenBank/DDBJ databases">
        <authorList>
            <person name="Rodrigo-Torres L."/>
            <person name="Arahal R. D."/>
            <person name="Lucena T."/>
        </authorList>
    </citation>
    <scope>NUCLEOTIDE SEQUENCE</scope>
    <source>
        <strain evidence="3">CECT 9275</strain>
    </source>
</reference>
<dbReference type="InterPro" id="IPR013702">
    <property type="entry name" value="FIST_domain_N"/>
</dbReference>
<evidence type="ECO:0000259" key="2">
    <source>
        <dbReference type="SMART" id="SM01204"/>
    </source>
</evidence>
<evidence type="ECO:0008006" key="5">
    <source>
        <dbReference type="Google" id="ProtNLM"/>
    </source>
</evidence>
<name>A0A916JDT3_9BACT</name>
<organism evidence="3 4">
    <name type="scientific">Dyadobacter helix</name>
    <dbReference type="NCBI Taxonomy" id="2822344"/>
    <lineage>
        <taxon>Bacteria</taxon>
        <taxon>Pseudomonadati</taxon>
        <taxon>Bacteroidota</taxon>
        <taxon>Cytophagia</taxon>
        <taxon>Cytophagales</taxon>
        <taxon>Spirosomataceae</taxon>
        <taxon>Dyadobacter</taxon>
    </lineage>
</organism>
<dbReference type="InterPro" id="IPR019494">
    <property type="entry name" value="FIST_C"/>
</dbReference>
<feature type="domain" description="FIST C-domain" evidence="2">
    <location>
        <begin position="216"/>
        <end position="352"/>
    </location>
</feature>
<feature type="domain" description="FIST" evidence="1">
    <location>
        <begin position="20"/>
        <end position="215"/>
    </location>
</feature>